<dbReference type="EMBL" id="CM042040">
    <property type="protein sequence ID" value="KAI3716580.1"/>
    <property type="molecule type" value="Genomic_DNA"/>
</dbReference>
<accession>A0ACB9B3R5</accession>
<dbReference type="Proteomes" id="UP001056120">
    <property type="component" value="Linkage Group LG23"/>
</dbReference>
<protein>
    <submittedName>
        <fullName evidence="1">Uncharacterized protein</fullName>
    </submittedName>
</protein>
<evidence type="ECO:0000313" key="1">
    <source>
        <dbReference type="EMBL" id="KAI3716580.1"/>
    </source>
</evidence>
<reference evidence="1 2" key="2">
    <citation type="journal article" date="2022" name="Mol. Ecol. Resour.">
        <title>The genomes of chicory, endive, great burdock and yacon provide insights into Asteraceae paleo-polyploidization history and plant inulin production.</title>
        <authorList>
            <person name="Fan W."/>
            <person name="Wang S."/>
            <person name="Wang H."/>
            <person name="Wang A."/>
            <person name="Jiang F."/>
            <person name="Liu H."/>
            <person name="Zhao H."/>
            <person name="Xu D."/>
            <person name="Zhang Y."/>
        </authorList>
    </citation>
    <scope>NUCLEOTIDE SEQUENCE [LARGE SCALE GENOMIC DNA]</scope>
    <source>
        <strain evidence="2">cv. Yunnan</strain>
        <tissue evidence="1">Leaves</tissue>
    </source>
</reference>
<sequence>MILIPLSSSKSITQTTRSSPKLDLYEHQQFVSIAGLFSTSDLFLRWGNKKRLRCVRVGDADDTAEPSLAVSGRRRARRKINSHFVTFSSNNDGREPSLPLPSTRLTRNSEAATTTLRSESNRKPSSEKEDKLYTAAGVVEKPKISSAGGGGGVVDESGGKSKHVWPKLYIALTSKEKEEDFMAMKGCKPSHRPKKRAKMIQRTILLVSPGAWLSDMCRERYEVREKNTKKRPTGLKAMGSMGSDSD</sequence>
<name>A0ACB9B3R5_9ASTR</name>
<proteinExistence type="predicted"/>
<reference evidence="2" key="1">
    <citation type="journal article" date="2022" name="Mol. Ecol. Resour.">
        <title>The genomes of chicory, endive, great burdock and yacon provide insights into Asteraceae palaeo-polyploidization history and plant inulin production.</title>
        <authorList>
            <person name="Fan W."/>
            <person name="Wang S."/>
            <person name="Wang H."/>
            <person name="Wang A."/>
            <person name="Jiang F."/>
            <person name="Liu H."/>
            <person name="Zhao H."/>
            <person name="Xu D."/>
            <person name="Zhang Y."/>
        </authorList>
    </citation>
    <scope>NUCLEOTIDE SEQUENCE [LARGE SCALE GENOMIC DNA]</scope>
    <source>
        <strain evidence="2">cv. Yunnan</strain>
    </source>
</reference>
<comment type="caution">
    <text evidence="1">The sequence shown here is derived from an EMBL/GenBank/DDBJ whole genome shotgun (WGS) entry which is preliminary data.</text>
</comment>
<gene>
    <name evidence="1" type="ORF">L1987_67550</name>
</gene>
<evidence type="ECO:0000313" key="2">
    <source>
        <dbReference type="Proteomes" id="UP001056120"/>
    </source>
</evidence>
<organism evidence="1 2">
    <name type="scientific">Smallanthus sonchifolius</name>
    <dbReference type="NCBI Taxonomy" id="185202"/>
    <lineage>
        <taxon>Eukaryota</taxon>
        <taxon>Viridiplantae</taxon>
        <taxon>Streptophyta</taxon>
        <taxon>Embryophyta</taxon>
        <taxon>Tracheophyta</taxon>
        <taxon>Spermatophyta</taxon>
        <taxon>Magnoliopsida</taxon>
        <taxon>eudicotyledons</taxon>
        <taxon>Gunneridae</taxon>
        <taxon>Pentapetalae</taxon>
        <taxon>asterids</taxon>
        <taxon>campanulids</taxon>
        <taxon>Asterales</taxon>
        <taxon>Asteraceae</taxon>
        <taxon>Asteroideae</taxon>
        <taxon>Heliantheae alliance</taxon>
        <taxon>Millerieae</taxon>
        <taxon>Smallanthus</taxon>
    </lineage>
</organism>
<keyword evidence="2" id="KW-1185">Reference proteome</keyword>